<dbReference type="EMBL" id="JAUOEM010000001">
    <property type="protein sequence ID" value="MDO5985997.1"/>
    <property type="molecule type" value="Genomic_DNA"/>
</dbReference>
<gene>
    <name evidence="4" type="ORF">Q4Q39_01150</name>
</gene>
<dbReference type="Gene3D" id="3.10.20.310">
    <property type="entry name" value="membrane protein fhac"/>
    <property type="match status" value="1"/>
</dbReference>
<keyword evidence="1" id="KW-1134">Transmembrane beta strand</keyword>
<dbReference type="Proteomes" id="UP001176891">
    <property type="component" value="Unassembled WGS sequence"/>
</dbReference>
<proteinExistence type="predicted"/>
<evidence type="ECO:0000259" key="3">
    <source>
        <dbReference type="Pfam" id="PF07244"/>
    </source>
</evidence>
<name>A0ABT8WWD1_9FLAO</name>
<reference evidence="4" key="1">
    <citation type="submission" date="2023-07" db="EMBL/GenBank/DDBJ databases">
        <title>Two novel species in the genus Flavivirga.</title>
        <authorList>
            <person name="Kwon K."/>
        </authorList>
    </citation>
    <scope>NUCLEOTIDE SEQUENCE</scope>
    <source>
        <strain evidence="4">KACC 14157</strain>
    </source>
</reference>
<evidence type="ECO:0000313" key="5">
    <source>
        <dbReference type="Proteomes" id="UP001176891"/>
    </source>
</evidence>
<keyword evidence="1" id="KW-0472">Membrane</keyword>
<accession>A0ABT8WWD1</accession>
<dbReference type="Gene3D" id="2.40.160.50">
    <property type="entry name" value="membrane protein fhac: a member of the omp85/tpsb transporter family"/>
    <property type="match status" value="1"/>
</dbReference>
<organism evidence="4 5">
    <name type="scientific">Flavivirga amylovorans</name>
    <dbReference type="NCBI Taxonomy" id="870486"/>
    <lineage>
        <taxon>Bacteria</taxon>
        <taxon>Pseudomonadati</taxon>
        <taxon>Bacteroidota</taxon>
        <taxon>Flavobacteriia</taxon>
        <taxon>Flavobacteriales</taxon>
        <taxon>Flavobacteriaceae</taxon>
        <taxon>Flavivirga</taxon>
    </lineage>
</organism>
<dbReference type="PANTHER" id="PTHR12815">
    <property type="entry name" value="SORTING AND ASSEMBLY MACHINERY SAMM50 PROTEIN FAMILY MEMBER"/>
    <property type="match status" value="1"/>
</dbReference>
<evidence type="ECO:0000256" key="1">
    <source>
        <dbReference type="ARBA" id="ARBA00022452"/>
    </source>
</evidence>
<comment type="caution">
    <text evidence="4">The sequence shown here is derived from an EMBL/GenBank/DDBJ whole genome shotgun (WGS) entry which is preliminary data.</text>
</comment>
<dbReference type="RefSeq" id="WP_303280541.1">
    <property type="nucleotide sequence ID" value="NZ_BAABCZ010000016.1"/>
</dbReference>
<evidence type="ECO:0000256" key="2">
    <source>
        <dbReference type="ARBA" id="ARBA00022692"/>
    </source>
</evidence>
<evidence type="ECO:0000313" key="4">
    <source>
        <dbReference type="EMBL" id="MDO5985997.1"/>
    </source>
</evidence>
<dbReference type="InterPro" id="IPR010827">
    <property type="entry name" value="BamA/TamA_POTRA"/>
</dbReference>
<protein>
    <submittedName>
        <fullName evidence="4">POTRA domain-containing protein</fullName>
    </submittedName>
</protein>
<keyword evidence="5" id="KW-1185">Reference proteome</keyword>
<feature type="domain" description="POTRA" evidence="3">
    <location>
        <begin position="181"/>
        <end position="243"/>
    </location>
</feature>
<dbReference type="Pfam" id="PF07244">
    <property type="entry name" value="POTRA"/>
    <property type="match status" value="1"/>
</dbReference>
<keyword evidence="2" id="KW-0812">Transmembrane</keyword>
<dbReference type="PANTHER" id="PTHR12815:SF18">
    <property type="entry name" value="SORTING AND ASSEMBLY MACHINERY COMPONENT 50 HOMOLOG"/>
    <property type="match status" value="1"/>
</dbReference>
<dbReference type="InterPro" id="IPR039910">
    <property type="entry name" value="D15-like"/>
</dbReference>
<sequence>MKKTSFLLLIIYILFSSVLFCQNLHFKIDGNTKHETNIIDSLSYTKTHANYNSIKHELDSIQKRLFKIGYIENKLKEIIKINDSSFETKIHLKKKFNTIHIYYDKTKIKRSLLESISKNIFDDYFELEFSKIENTLNFINSKISNEGLPFSKLRLSNIKVKDTSNLSANLIIESEIRKRVISDIVIKGYEKFPRSYLKHYLKIKPSQVFNLSKIKSKTSQLNNLKFANEIKPPEVLFSKDSTTLYLYLEKAKSNSFDGFLGFGTNEETNQLEFDGFLNLNLTNNLNFGESFKLLYKSDENDQKTFQADLTLPYLFKSPIGLDFGLRIFKKDSSFTTVNQALKLHYQINSKHKIYAGLLSTESNNLLTENTSLTISDYKTQYYTLAYEFTKAQAYNLLFPLNSKLYLETNFGERKALNTQEKQTHLAIDAFKIFYLNRKNSVFLRLNGASLNSNTYFENELLRFGGINSIRGFEENSLFSSLFGLINTEYRYQLNNSIYVHSIIDAAYFENDILNTKEKLFGYGFGFGILTQAGLFRFNYANGKSENQKFKLSNSKIHISLIANF</sequence>